<evidence type="ECO:0000256" key="9">
    <source>
        <dbReference type="PROSITE-ProRule" id="PRU00221"/>
    </source>
</evidence>
<accession>A0ABN7RUZ1</accession>
<keyword evidence="6" id="KW-0804">Transcription</keyword>
<evidence type="ECO:0000256" key="8">
    <source>
        <dbReference type="ARBA" id="ARBA00024347"/>
    </source>
</evidence>
<dbReference type="InterPro" id="IPR001680">
    <property type="entry name" value="WD40_rpt"/>
</dbReference>
<comment type="similarity">
    <text evidence="8">Belongs to the ARTD/PARP family.</text>
</comment>
<dbReference type="InterPro" id="IPR036322">
    <property type="entry name" value="WD40_repeat_dom_sf"/>
</dbReference>
<evidence type="ECO:0000313" key="14">
    <source>
        <dbReference type="EMBL" id="CAG5083677.1"/>
    </source>
</evidence>
<evidence type="ECO:0000256" key="5">
    <source>
        <dbReference type="ARBA" id="ARBA00023015"/>
    </source>
</evidence>
<evidence type="ECO:0000256" key="1">
    <source>
        <dbReference type="ARBA" id="ARBA00004123"/>
    </source>
</evidence>
<feature type="domain" description="PARP catalytic" evidence="11">
    <location>
        <begin position="106"/>
        <end position="204"/>
    </location>
</feature>
<feature type="transmembrane region" description="Helical" evidence="10">
    <location>
        <begin position="230"/>
        <end position="252"/>
    </location>
</feature>
<dbReference type="PANTHER" id="PTHR19879">
    <property type="entry name" value="TRANSCRIPTION INITIATION FACTOR TFIID"/>
    <property type="match status" value="1"/>
</dbReference>
<dbReference type="Proteomes" id="UP001158576">
    <property type="component" value="Chromosome PAR"/>
</dbReference>
<dbReference type="PROSITE" id="PS00678">
    <property type="entry name" value="WD_REPEATS_1"/>
    <property type="match status" value="1"/>
</dbReference>
<name>A0ABN7RUZ1_OIKDI</name>
<dbReference type="Gene3D" id="3.90.228.10">
    <property type="match status" value="1"/>
</dbReference>
<dbReference type="InterPro" id="IPR020472">
    <property type="entry name" value="WD40_PAC1"/>
</dbReference>
<gene>
    <name evidence="14" type="ORF">OKIOD_LOCUS1992</name>
</gene>
<dbReference type="SMART" id="SM00320">
    <property type="entry name" value="WD40"/>
    <property type="match status" value="6"/>
</dbReference>
<dbReference type="PROSITE" id="PS50082">
    <property type="entry name" value="WD_REPEATS_2"/>
    <property type="match status" value="4"/>
</dbReference>
<protein>
    <submittedName>
        <fullName evidence="14">Oidioi.mRNA.OKI2018_I69.PAR.g10434.t1.cds</fullName>
    </submittedName>
</protein>
<dbReference type="InterPro" id="IPR041400">
    <property type="entry name" value="PARP16_N"/>
</dbReference>
<evidence type="ECO:0000256" key="7">
    <source>
        <dbReference type="ARBA" id="ARBA00023242"/>
    </source>
</evidence>
<keyword evidence="7" id="KW-0539">Nucleus</keyword>
<dbReference type="InterPro" id="IPR037264">
    <property type="entry name" value="TFIID_NTD2_sf"/>
</dbReference>
<dbReference type="PANTHER" id="PTHR19879:SF1">
    <property type="entry name" value="CANNONBALL-RELATED"/>
    <property type="match status" value="1"/>
</dbReference>
<evidence type="ECO:0000256" key="10">
    <source>
        <dbReference type="SAM" id="Phobius"/>
    </source>
</evidence>
<feature type="domain" description="TFIID subunit TAF5 NTD2" evidence="12">
    <location>
        <begin position="366"/>
        <end position="496"/>
    </location>
</feature>
<dbReference type="SUPFAM" id="SSF50978">
    <property type="entry name" value="WD40 repeat-like"/>
    <property type="match status" value="1"/>
</dbReference>
<evidence type="ECO:0000259" key="12">
    <source>
        <dbReference type="Pfam" id="PF04494"/>
    </source>
</evidence>
<feature type="domain" description="PARP16 N-terminal" evidence="13">
    <location>
        <begin position="5"/>
        <end position="53"/>
    </location>
</feature>
<dbReference type="InterPro" id="IPR019775">
    <property type="entry name" value="WD40_repeat_CS"/>
</dbReference>
<feature type="repeat" description="WD" evidence="9">
    <location>
        <begin position="770"/>
        <end position="812"/>
    </location>
</feature>
<feature type="repeat" description="WD" evidence="9">
    <location>
        <begin position="686"/>
        <end position="727"/>
    </location>
</feature>
<dbReference type="CDD" id="cd08044">
    <property type="entry name" value="TAF5_NTD2"/>
    <property type="match status" value="1"/>
</dbReference>
<dbReference type="PRINTS" id="PR00320">
    <property type="entry name" value="GPROTEINBRPT"/>
</dbReference>
<evidence type="ECO:0000256" key="3">
    <source>
        <dbReference type="ARBA" id="ARBA00022574"/>
    </source>
</evidence>
<keyword evidence="5" id="KW-0805">Transcription regulation</keyword>
<evidence type="ECO:0000256" key="4">
    <source>
        <dbReference type="ARBA" id="ARBA00022737"/>
    </source>
</evidence>
<dbReference type="SUPFAM" id="SSF56399">
    <property type="entry name" value="ADP-ribosylation"/>
    <property type="match status" value="1"/>
</dbReference>
<keyword evidence="10" id="KW-0812">Transmembrane</keyword>
<organism evidence="14 15">
    <name type="scientific">Oikopleura dioica</name>
    <name type="common">Tunicate</name>
    <dbReference type="NCBI Taxonomy" id="34765"/>
    <lineage>
        <taxon>Eukaryota</taxon>
        <taxon>Metazoa</taxon>
        <taxon>Chordata</taxon>
        <taxon>Tunicata</taxon>
        <taxon>Appendicularia</taxon>
        <taxon>Copelata</taxon>
        <taxon>Oikopleuridae</taxon>
        <taxon>Oikopleura</taxon>
    </lineage>
</organism>
<dbReference type="Gene3D" id="1.25.40.500">
    <property type="entry name" value="TFIID subunit TAF5, NTD2 domain"/>
    <property type="match status" value="1"/>
</dbReference>
<dbReference type="EMBL" id="OU015568">
    <property type="protein sequence ID" value="CAG5083677.1"/>
    <property type="molecule type" value="Genomic_DNA"/>
</dbReference>
<dbReference type="Pfam" id="PF00644">
    <property type="entry name" value="PARP"/>
    <property type="match status" value="1"/>
</dbReference>
<evidence type="ECO:0000256" key="2">
    <source>
        <dbReference type="ARBA" id="ARBA00009435"/>
    </source>
</evidence>
<keyword evidence="10" id="KW-0472">Membrane</keyword>
<dbReference type="Pfam" id="PF18084">
    <property type="entry name" value="ARTD15_N"/>
    <property type="match status" value="1"/>
</dbReference>
<proteinExistence type="inferred from homology"/>
<evidence type="ECO:0000259" key="13">
    <source>
        <dbReference type="Pfam" id="PF18084"/>
    </source>
</evidence>
<dbReference type="Gene3D" id="2.130.10.10">
    <property type="entry name" value="YVTN repeat-like/Quinoprotein amine dehydrogenase"/>
    <property type="match status" value="2"/>
</dbReference>
<dbReference type="SUPFAM" id="SSF160897">
    <property type="entry name" value="Taf5 N-terminal domain-like"/>
    <property type="match status" value="1"/>
</dbReference>
<keyword evidence="10" id="KW-1133">Transmembrane helix</keyword>
<reference evidence="14 15" key="1">
    <citation type="submission" date="2021-04" db="EMBL/GenBank/DDBJ databases">
        <authorList>
            <person name="Bliznina A."/>
        </authorList>
    </citation>
    <scope>NUCLEOTIDE SEQUENCE [LARGE SCALE GENOMIC DNA]</scope>
</reference>
<keyword evidence="3 9" id="KW-0853">WD repeat</keyword>
<feature type="repeat" description="WD" evidence="9">
    <location>
        <begin position="644"/>
        <end position="677"/>
    </location>
</feature>
<comment type="subcellular location">
    <subcellularLocation>
        <location evidence="1">Nucleus</location>
    </subcellularLocation>
</comment>
<keyword evidence="15" id="KW-1185">Reference proteome</keyword>
<dbReference type="InterPro" id="IPR007582">
    <property type="entry name" value="TFIID_NTD2"/>
</dbReference>
<dbReference type="Pfam" id="PF04494">
    <property type="entry name" value="TFIID_NTD2"/>
    <property type="match status" value="1"/>
</dbReference>
<dbReference type="PROSITE" id="PS50294">
    <property type="entry name" value="WD_REPEATS_REGION"/>
    <property type="match status" value="3"/>
</dbReference>
<evidence type="ECO:0000313" key="15">
    <source>
        <dbReference type="Proteomes" id="UP001158576"/>
    </source>
</evidence>
<dbReference type="InterPro" id="IPR015943">
    <property type="entry name" value="WD40/YVTN_repeat-like_dom_sf"/>
</dbReference>
<dbReference type="CDD" id="cd00200">
    <property type="entry name" value="WD40"/>
    <property type="match status" value="1"/>
</dbReference>
<comment type="similarity">
    <text evidence="2">Belongs to the WD repeat TAF5 family.</text>
</comment>
<sequence>MDQEFVWSIFENAAKSGHADKLIRPFPKNYLRSDGVRDFEALSKDIIGRRTHLKTFLSANLPKISVCKKNEFLRNYFSKRKFHRPNLVLSVSDSGAQEDKFYALGSSSSIYAFHGTKSENMYSILQHGLINNLNERAAFGEGTYLSTEIDVALGFATPQRVHLPFGDKTVTSIRTIALCEVAEGVKGVKFESKSSAASKTPQTYVIVQNDDAVILRHVLVFFDSFKNSSFSVFASLFWASIFLFLAIILYSYSFSMDMEELPKPELVESPELKEEAPAAPVPEETGRDVEEIGFEPAQAEEFSRKEPKNAQEKREIASIMKLLGDHGLTFALGALERETGINKDDIKDLTIETDVRQVLGQYESKTDKDSYKEAYVALQRFVDQSLDSSRAELSQLLFPCFAHIYIKLLVNNYEIEGRNFYNEFAKGFGEDSPYIEDIRRLATVTNKKQLAQNDVITTFKVRHFIIRMTRDSLLSLKRHINDRNIQVLIDILEDHLFIDQFDGLPRTREQIDAVSGGLLGEAKEMPTSQKSNLEHLLTAGDKADWLSYYKDLEYRVKLTGDQKLSCVFYSVLNSDPDCLPASITISDDSTVLAAGFEDGCIRVNAIGNDNLREIKSLPQLEMLDKDRLELDNILQVSEAATRKLLGHTGAVYGVSISPRKDFLVSGGEDGTVRLWSLLVYTCVIVHRGHMWPIWDVHFSPYGHYFCSAGMDRSLRVWVTDKESPVRMMAGHYSDVTVCRFHPNGNYIATGGEDRCIRIWDLLDGKCVRQLTGHRSSLSTVSWSGACGKYLATADIGGHVLFWDLSKSTKSDEILVARFSIDEQKGTVKLPVQHQHITALTFSRCGSVLTAGTIKGEIISWDVARVLVDSENEEVSTTATGFAKNYRYHQPYRTKRSPICQLQYSRRNVLLAAGPFSR</sequence>
<keyword evidence="4" id="KW-0677">Repeat</keyword>
<dbReference type="Pfam" id="PF00400">
    <property type="entry name" value="WD40"/>
    <property type="match status" value="4"/>
</dbReference>
<dbReference type="InterPro" id="IPR012317">
    <property type="entry name" value="Poly(ADP-ribose)pol_cat_dom"/>
</dbReference>
<evidence type="ECO:0000256" key="6">
    <source>
        <dbReference type="ARBA" id="ARBA00023163"/>
    </source>
</evidence>
<evidence type="ECO:0000259" key="11">
    <source>
        <dbReference type="Pfam" id="PF00644"/>
    </source>
</evidence>
<feature type="repeat" description="WD" evidence="9">
    <location>
        <begin position="728"/>
        <end position="769"/>
    </location>
</feature>